<protein>
    <submittedName>
        <fullName evidence="10">Polyadenylate-binding protein 2</fullName>
    </submittedName>
</protein>
<reference evidence="10" key="2">
    <citation type="journal article" date="2024" name="Plant">
        <title>Genomic evolution and insights into agronomic trait innovations of Sesamum species.</title>
        <authorList>
            <person name="Miao H."/>
            <person name="Wang L."/>
            <person name="Qu L."/>
            <person name="Liu H."/>
            <person name="Sun Y."/>
            <person name="Le M."/>
            <person name="Wang Q."/>
            <person name="Wei S."/>
            <person name="Zheng Y."/>
            <person name="Lin W."/>
            <person name="Duan Y."/>
            <person name="Cao H."/>
            <person name="Xiong S."/>
            <person name="Wang X."/>
            <person name="Wei L."/>
            <person name="Li C."/>
            <person name="Ma Q."/>
            <person name="Ju M."/>
            <person name="Zhao R."/>
            <person name="Li G."/>
            <person name="Mu C."/>
            <person name="Tian Q."/>
            <person name="Mei H."/>
            <person name="Zhang T."/>
            <person name="Gao T."/>
            <person name="Zhang H."/>
        </authorList>
    </citation>
    <scope>NUCLEOTIDE SEQUENCE</scope>
    <source>
        <strain evidence="10">G01</strain>
    </source>
</reference>
<evidence type="ECO:0000259" key="9">
    <source>
        <dbReference type="PROSITE" id="PS51309"/>
    </source>
</evidence>
<evidence type="ECO:0000256" key="1">
    <source>
        <dbReference type="ARBA" id="ARBA00004496"/>
    </source>
</evidence>
<feature type="domain" description="RRM" evidence="8">
    <location>
        <begin position="133"/>
        <end position="210"/>
    </location>
</feature>
<comment type="similarity">
    <text evidence="2">Belongs to the polyadenylate-binding protein type-1 family.</text>
</comment>
<dbReference type="GO" id="GO:0005737">
    <property type="term" value="C:cytoplasm"/>
    <property type="evidence" value="ECO:0007669"/>
    <property type="project" value="UniProtKB-SubCell"/>
</dbReference>
<dbReference type="InterPro" id="IPR012677">
    <property type="entry name" value="Nucleotide-bd_a/b_plait_sf"/>
</dbReference>
<feature type="domain" description="RRM" evidence="8">
    <location>
        <begin position="224"/>
        <end position="293"/>
    </location>
</feature>
<feature type="compositionally biased region" description="Gly residues" evidence="7">
    <location>
        <begin position="400"/>
        <end position="409"/>
    </location>
</feature>
<evidence type="ECO:0000256" key="7">
    <source>
        <dbReference type="SAM" id="MobiDB-lite"/>
    </source>
</evidence>
<dbReference type="AlphaFoldDB" id="A0AAW2LX50"/>
<comment type="caution">
    <text evidence="10">The sequence shown here is derived from an EMBL/GenBank/DDBJ whole genome shotgun (WGS) entry which is preliminary data.</text>
</comment>
<evidence type="ECO:0000256" key="5">
    <source>
        <dbReference type="ARBA" id="ARBA00022884"/>
    </source>
</evidence>
<dbReference type="SMART" id="SM00361">
    <property type="entry name" value="RRM_1"/>
    <property type="match status" value="3"/>
</dbReference>
<dbReference type="PROSITE" id="PS50102">
    <property type="entry name" value="RRM"/>
    <property type="match status" value="3"/>
</dbReference>
<dbReference type="PANTHER" id="PTHR24012">
    <property type="entry name" value="RNA BINDING PROTEIN"/>
    <property type="match status" value="1"/>
</dbReference>
<dbReference type="Gene3D" id="3.30.70.330">
    <property type="match status" value="3"/>
</dbReference>
<sequence length="524" mass="57003">MAQIQVQHQNVAAAGPNGVAAPGGAAAAAAGQFMSTSLYVGDLDLNVTDSQLYDLFNQVGQVVSVRVCRDLSTRRSLGYGYVNYSSPQDAARALEVLNFTPLNNKSIESCIRIGTQVFVKVEQRISSSSCMLMNFIMQNLDKTIDNKALHDTFSSFGNILSCKIATDPNGQSKGYGFVQFDSDEAAQSAIDKLNGMLINDKQVYVGHFLRKQERETALHKTKFNNVYVKNLAESTTDDDLKKIFGEYGAITSSVVMRDADGKSKCFGFVNFENADDAAKAVEALNGKKFDDKEWLRDPSGISRGSGFVAFSTPEEASRAAQFSQMRPVAMPPSMAPRMPMYPPGAPGIGQQLFYGQAPPAIIPQAGFGYQQQLVPGMRPGGAPMPNFFVPLVQQGQQGQRPGGRRGGGPVQQNQQPVPMMQQQMLPRGRMYRFPPGRNVPDVPIPGMLGENLYPLVDQLEHEHAAKVTGMLLEMDQTEVLHLLESPEALKAKVAEAMDVLRNVQQANSPADQLASLSLNDNLVS</sequence>
<dbReference type="FunFam" id="3.30.70.330:FF:000003">
    <property type="entry name" value="Polyadenylate-binding protein"/>
    <property type="match status" value="1"/>
</dbReference>
<dbReference type="InterPro" id="IPR035979">
    <property type="entry name" value="RBD_domain_sf"/>
</dbReference>
<dbReference type="PROSITE" id="PS51309">
    <property type="entry name" value="PABC"/>
    <property type="match status" value="1"/>
</dbReference>
<feature type="domain" description="RRM" evidence="8">
    <location>
        <begin position="36"/>
        <end position="124"/>
    </location>
</feature>
<dbReference type="InterPro" id="IPR000504">
    <property type="entry name" value="RRM_dom"/>
</dbReference>
<dbReference type="SUPFAM" id="SSF63570">
    <property type="entry name" value="PABC (PABP) domain"/>
    <property type="match status" value="1"/>
</dbReference>
<dbReference type="Gene3D" id="1.10.1900.10">
    <property type="entry name" value="c-terminal domain of poly(a) binding protein"/>
    <property type="match status" value="1"/>
</dbReference>
<evidence type="ECO:0000259" key="8">
    <source>
        <dbReference type="PROSITE" id="PS50102"/>
    </source>
</evidence>
<feature type="domain" description="PABC" evidence="9">
    <location>
        <begin position="428"/>
        <end position="505"/>
    </location>
</feature>
<comment type="subcellular location">
    <subcellularLocation>
        <location evidence="1">Cytoplasm</location>
    </subcellularLocation>
</comment>
<organism evidence="10">
    <name type="scientific">Sesamum angustifolium</name>
    <dbReference type="NCBI Taxonomy" id="2727405"/>
    <lineage>
        <taxon>Eukaryota</taxon>
        <taxon>Viridiplantae</taxon>
        <taxon>Streptophyta</taxon>
        <taxon>Embryophyta</taxon>
        <taxon>Tracheophyta</taxon>
        <taxon>Spermatophyta</taxon>
        <taxon>Magnoliopsida</taxon>
        <taxon>eudicotyledons</taxon>
        <taxon>Gunneridae</taxon>
        <taxon>Pentapetalae</taxon>
        <taxon>asterids</taxon>
        <taxon>lamiids</taxon>
        <taxon>Lamiales</taxon>
        <taxon>Pedaliaceae</taxon>
        <taxon>Sesamum</taxon>
    </lineage>
</organism>
<evidence type="ECO:0000256" key="2">
    <source>
        <dbReference type="ARBA" id="ARBA00008557"/>
    </source>
</evidence>
<dbReference type="InterPro" id="IPR045305">
    <property type="entry name" value="RRM2_I_PABPs"/>
</dbReference>
<name>A0AAW2LX50_9LAMI</name>
<accession>A0AAW2LX50</accession>
<dbReference type="EMBL" id="JACGWK010000012">
    <property type="protein sequence ID" value="KAL0323034.1"/>
    <property type="molecule type" value="Genomic_DNA"/>
</dbReference>
<gene>
    <name evidence="10" type="ORF">Sangu_1922700</name>
</gene>
<dbReference type="Pfam" id="PF00658">
    <property type="entry name" value="MLLE"/>
    <property type="match status" value="1"/>
</dbReference>
<evidence type="ECO:0000256" key="3">
    <source>
        <dbReference type="ARBA" id="ARBA00022490"/>
    </source>
</evidence>
<dbReference type="CDD" id="cd12380">
    <property type="entry name" value="RRM3_I_PABPs"/>
    <property type="match status" value="1"/>
</dbReference>
<feature type="region of interest" description="Disordered" evidence="7">
    <location>
        <begin position="394"/>
        <end position="414"/>
    </location>
</feature>
<dbReference type="SMART" id="SM00517">
    <property type="entry name" value="PolyA"/>
    <property type="match status" value="1"/>
</dbReference>
<dbReference type="SMART" id="SM00360">
    <property type="entry name" value="RRM"/>
    <property type="match status" value="3"/>
</dbReference>
<dbReference type="SUPFAM" id="SSF54928">
    <property type="entry name" value="RNA-binding domain, RBD"/>
    <property type="match status" value="2"/>
</dbReference>
<dbReference type="InterPro" id="IPR002004">
    <property type="entry name" value="PABP_HYD_C"/>
</dbReference>
<dbReference type="InterPro" id="IPR036053">
    <property type="entry name" value="PABP-dom"/>
</dbReference>
<dbReference type="FunFam" id="3.30.70.330:FF:000239">
    <property type="entry name" value="Polyadenylate-binding protein"/>
    <property type="match status" value="1"/>
</dbReference>
<evidence type="ECO:0000256" key="4">
    <source>
        <dbReference type="ARBA" id="ARBA00022737"/>
    </source>
</evidence>
<reference evidence="10" key="1">
    <citation type="submission" date="2020-06" db="EMBL/GenBank/DDBJ databases">
        <authorList>
            <person name="Li T."/>
            <person name="Hu X."/>
            <person name="Zhang T."/>
            <person name="Song X."/>
            <person name="Zhang H."/>
            <person name="Dai N."/>
            <person name="Sheng W."/>
            <person name="Hou X."/>
            <person name="Wei L."/>
        </authorList>
    </citation>
    <scope>NUCLEOTIDE SEQUENCE</scope>
    <source>
        <strain evidence="10">G01</strain>
        <tissue evidence="10">Leaf</tissue>
    </source>
</reference>
<dbReference type="GO" id="GO:0003723">
    <property type="term" value="F:RNA binding"/>
    <property type="evidence" value="ECO:0007669"/>
    <property type="project" value="UniProtKB-UniRule"/>
</dbReference>
<keyword evidence="3" id="KW-0963">Cytoplasm</keyword>
<proteinExistence type="inferred from homology"/>
<evidence type="ECO:0000256" key="6">
    <source>
        <dbReference type="PROSITE-ProRule" id="PRU00176"/>
    </source>
</evidence>
<keyword evidence="5 6" id="KW-0694">RNA-binding</keyword>
<keyword evidence="4" id="KW-0677">Repeat</keyword>
<dbReference type="InterPro" id="IPR003954">
    <property type="entry name" value="RRM_euk-type"/>
</dbReference>
<evidence type="ECO:0000313" key="10">
    <source>
        <dbReference type="EMBL" id="KAL0323034.1"/>
    </source>
</evidence>
<dbReference type="Pfam" id="PF00076">
    <property type="entry name" value="RRM_1"/>
    <property type="match status" value="3"/>
</dbReference>
<dbReference type="CDD" id="cd12379">
    <property type="entry name" value="RRM2_I_PABPs"/>
    <property type="match status" value="1"/>
</dbReference>